<name>A0A1J0KRT8_9GAMM</name>
<keyword evidence="2" id="KW-0762">Sugar transport</keyword>
<feature type="transmembrane region" description="Helical" evidence="1">
    <location>
        <begin position="113"/>
        <end position="131"/>
    </location>
</feature>
<dbReference type="Pfam" id="PF13347">
    <property type="entry name" value="MFS_2"/>
    <property type="match status" value="1"/>
</dbReference>
<dbReference type="AlphaFoldDB" id="A0A1J0KRT8"/>
<proteinExistence type="predicted"/>
<accession>A0A1J0KRT8</accession>
<evidence type="ECO:0000313" key="3">
    <source>
        <dbReference type="Proteomes" id="UP000182521"/>
    </source>
</evidence>
<protein>
    <submittedName>
        <fullName evidence="2">MFS/sugar transport family protein</fullName>
    </submittedName>
</protein>
<evidence type="ECO:0000256" key="1">
    <source>
        <dbReference type="SAM" id="Phobius"/>
    </source>
</evidence>
<gene>
    <name evidence="2" type="ORF">KX01_1825</name>
</gene>
<sequence>MGNGLYLCKHPYGSLAAAMTNDLRDRASLSITRSIGSKTGAIIPQILVLPILSLFANEKYGWITVTTLMAVISYMCYVFCYKNTTEQIKHDKSEDKKIDAKIVIKSIIHNRPFLGVAFASVATMFGIKFLTNSVQL</sequence>
<keyword evidence="1" id="KW-1133">Transmembrane helix</keyword>
<feature type="transmembrane region" description="Helical" evidence="1">
    <location>
        <begin position="35"/>
        <end position="56"/>
    </location>
</feature>
<dbReference type="STRING" id="1542390.KX01_1825"/>
<feature type="transmembrane region" description="Helical" evidence="1">
    <location>
        <begin position="62"/>
        <end position="80"/>
    </location>
</feature>
<dbReference type="KEGG" id="frc:KX01_1825"/>
<dbReference type="EMBL" id="CP009654">
    <property type="protein sequence ID" value="APC96496.1"/>
    <property type="molecule type" value="Genomic_DNA"/>
</dbReference>
<dbReference type="Proteomes" id="UP000182521">
    <property type="component" value="Chromosome"/>
</dbReference>
<keyword evidence="1" id="KW-0472">Membrane</keyword>
<dbReference type="SUPFAM" id="SSF103473">
    <property type="entry name" value="MFS general substrate transporter"/>
    <property type="match status" value="1"/>
</dbReference>
<keyword evidence="2" id="KW-0813">Transport</keyword>
<dbReference type="InterPro" id="IPR036259">
    <property type="entry name" value="MFS_trans_sf"/>
</dbReference>
<evidence type="ECO:0000313" key="2">
    <source>
        <dbReference type="EMBL" id="APC96496.1"/>
    </source>
</evidence>
<reference evidence="3" key="1">
    <citation type="submission" date="2014-10" db="EMBL/GenBank/DDBJ databases">
        <authorList>
            <person name="Kuske C.R."/>
            <person name="Challacombe J.F."/>
            <person name="Daligault H.E."/>
            <person name="Davenport K.W."/>
            <person name="Johnson S.L."/>
            <person name="Siddaramappa S."/>
            <person name="Petersen J.M."/>
        </authorList>
    </citation>
    <scope>NUCLEOTIDE SEQUENCE [LARGE SCALE GENOMIC DNA]</scope>
    <source>
        <strain evidence="3">CA97-1460</strain>
    </source>
</reference>
<organism evidence="2 3">
    <name type="scientific">Francisella frigiditurris</name>
    <dbReference type="NCBI Taxonomy" id="1542390"/>
    <lineage>
        <taxon>Bacteria</taxon>
        <taxon>Pseudomonadati</taxon>
        <taxon>Pseudomonadota</taxon>
        <taxon>Gammaproteobacteria</taxon>
        <taxon>Thiotrichales</taxon>
        <taxon>Francisellaceae</taxon>
        <taxon>Francisella</taxon>
    </lineage>
</organism>
<keyword evidence="1" id="KW-0812">Transmembrane</keyword>
<keyword evidence="3" id="KW-1185">Reference proteome</keyword>